<dbReference type="GO" id="GO:0003676">
    <property type="term" value="F:nucleic acid binding"/>
    <property type="evidence" value="ECO:0007669"/>
    <property type="project" value="InterPro"/>
</dbReference>
<dbReference type="InterPro" id="IPR036397">
    <property type="entry name" value="RNaseH_sf"/>
</dbReference>
<dbReference type="EMBL" id="CP045898">
    <property type="protein sequence ID" value="QQP40167.1"/>
    <property type="molecule type" value="Genomic_DNA"/>
</dbReference>
<evidence type="ECO:0000313" key="1">
    <source>
        <dbReference type="EMBL" id="QQP40167.1"/>
    </source>
</evidence>
<evidence type="ECO:0000313" key="2">
    <source>
        <dbReference type="Proteomes" id="UP000595437"/>
    </source>
</evidence>
<gene>
    <name evidence="1" type="ORF">FKW44_014133</name>
</gene>
<dbReference type="Gene3D" id="3.30.420.10">
    <property type="entry name" value="Ribonuclease H-like superfamily/Ribonuclease H"/>
    <property type="match status" value="1"/>
</dbReference>
<reference evidence="2" key="1">
    <citation type="submission" date="2021-01" db="EMBL/GenBank/DDBJ databases">
        <title>Caligus Genome Assembly.</title>
        <authorList>
            <person name="Gallardo-Escarate C."/>
        </authorList>
    </citation>
    <scope>NUCLEOTIDE SEQUENCE [LARGE SCALE GENOMIC DNA]</scope>
</reference>
<protein>
    <submittedName>
        <fullName evidence="1">Uncharacterized protein</fullName>
    </submittedName>
</protein>
<sequence length="62" mass="6961">MLVVVASDGKSMPPFWFPAGLKVGTNEYLDVLKTVVKPWLDSTYPEGNYVFQQDSQNPEVVQ</sequence>
<organism evidence="1 2">
    <name type="scientific">Caligus rogercresseyi</name>
    <name type="common">Sea louse</name>
    <dbReference type="NCBI Taxonomy" id="217165"/>
    <lineage>
        <taxon>Eukaryota</taxon>
        <taxon>Metazoa</taxon>
        <taxon>Ecdysozoa</taxon>
        <taxon>Arthropoda</taxon>
        <taxon>Crustacea</taxon>
        <taxon>Multicrustacea</taxon>
        <taxon>Hexanauplia</taxon>
        <taxon>Copepoda</taxon>
        <taxon>Siphonostomatoida</taxon>
        <taxon>Caligidae</taxon>
        <taxon>Caligus</taxon>
    </lineage>
</organism>
<accession>A0A7T8JYR6</accession>
<dbReference type="AlphaFoldDB" id="A0A7T8JYR6"/>
<dbReference type="Proteomes" id="UP000595437">
    <property type="component" value="Chromosome 9"/>
</dbReference>
<proteinExistence type="predicted"/>
<name>A0A7T8JYR6_CALRO</name>
<keyword evidence="2" id="KW-1185">Reference proteome</keyword>